<accession>A0AC34QB35</accession>
<name>A0AC34QB35_9BILA</name>
<dbReference type="WBParaSite" id="JU765_v2.g14667.t1">
    <property type="protein sequence ID" value="JU765_v2.g14667.t1"/>
    <property type="gene ID" value="JU765_v2.g14667"/>
</dbReference>
<dbReference type="Proteomes" id="UP000887576">
    <property type="component" value="Unplaced"/>
</dbReference>
<protein>
    <submittedName>
        <fullName evidence="2">NADH dehydrogenase subunit 3</fullName>
    </submittedName>
</protein>
<reference evidence="2" key="1">
    <citation type="submission" date="2025-08" db="UniProtKB">
        <authorList>
            <consortium name="WormBaseParasite"/>
        </authorList>
    </citation>
    <scope>IDENTIFICATION</scope>
</reference>
<sequence>MAVIDPTLSSESPFKTQAPWLSEAVFQTEFIAFVALLIILATVLVVYSVSYGLKLKNTGKRKIPSNYTIGTDF</sequence>
<proteinExistence type="predicted"/>
<evidence type="ECO:0000313" key="2">
    <source>
        <dbReference type="WBParaSite" id="JU765_v2.g14667.t1"/>
    </source>
</evidence>
<organism evidence="1 2">
    <name type="scientific">Panagrolaimus sp. JU765</name>
    <dbReference type="NCBI Taxonomy" id="591449"/>
    <lineage>
        <taxon>Eukaryota</taxon>
        <taxon>Metazoa</taxon>
        <taxon>Ecdysozoa</taxon>
        <taxon>Nematoda</taxon>
        <taxon>Chromadorea</taxon>
        <taxon>Rhabditida</taxon>
        <taxon>Tylenchina</taxon>
        <taxon>Panagrolaimomorpha</taxon>
        <taxon>Panagrolaimoidea</taxon>
        <taxon>Panagrolaimidae</taxon>
        <taxon>Panagrolaimus</taxon>
    </lineage>
</organism>
<evidence type="ECO:0000313" key="1">
    <source>
        <dbReference type="Proteomes" id="UP000887576"/>
    </source>
</evidence>